<proteinExistence type="predicted"/>
<reference evidence="1 2" key="1">
    <citation type="submission" date="2023-09" db="EMBL/GenBank/DDBJ databases">
        <title>Analysis of phage genome (vB_Yru_GN1) of the bacterium (Yersinia ruckeri).</title>
        <authorList>
            <person name="Ganjoor M.S."/>
            <person name="Bouzari M."/>
            <person name="Soleimani-Delfan A."/>
        </authorList>
    </citation>
    <scope>NUCLEOTIDE SEQUENCE [LARGE SCALE GENOMIC DNA]</scope>
    <source>
        <strain evidence="2">vB_Yru_GN1</strain>
    </source>
</reference>
<evidence type="ECO:0000313" key="1">
    <source>
        <dbReference type="EMBL" id="BES79778.1"/>
    </source>
</evidence>
<dbReference type="Proteomes" id="UP001304813">
    <property type="component" value="Segment"/>
</dbReference>
<protein>
    <submittedName>
        <fullName evidence="1">Uncharacterized protein</fullName>
    </submittedName>
</protein>
<organism evidence="1 2">
    <name type="scientific">Yersinia phage vB_Yru_GN1</name>
    <dbReference type="NCBI Taxonomy" id="3074381"/>
    <lineage>
        <taxon>Viruses</taxon>
        <taxon>Duplodnaviria</taxon>
        <taxon>Heunggongvirae</taxon>
        <taxon>Uroviricota</taxon>
        <taxon>Caudoviricetes</taxon>
        <taxon>Caudoviricetes incertae sedis</taxon>
        <taxon>Sepahanvirus</taxon>
        <taxon>Sepahanvirus vB-Yru-GN1</taxon>
    </lineage>
</organism>
<keyword evidence="2" id="KW-1185">Reference proteome</keyword>
<sequence length="155" mass="18113">METCKVLINQEVMAFTIKNDAFTHQELKSALNFIPTGGGFLDIYIDEFAHHSFNINGESISCNLKINPGHESMMSDILYHPDRKLYYTIYEWNGRHTRIYAMTTSPLHKDPVDNTIEFDNHLEWTEMSLDHLSMFLGEDYSKMIYGDNSKLWTHK</sequence>
<accession>A0AA86MD81</accession>
<dbReference type="EMBL" id="LC779065">
    <property type="protein sequence ID" value="BES79778.1"/>
    <property type="molecule type" value="Genomic_DNA"/>
</dbReference>
<name>A0AA86MD81_9CAUD</name>
<evidence type="ECO:0000313" key="2">
    <source>
        <dbReference type="Proteomes" id="UP001304813"/>
    </source>
</evidence>